<dbReference type="Pfam" id="PF11927">
    <property type="entry name" value="HODM_asu-like"/>
    <property type="match status" value="1"/>
</dbReference>
<gene>
    <name evidence="2" type="ORF">KQP761_LOCUS19696</name>
</gene>
<dbReference type="Pfam" id="PF01590">
    <property type="entry name" value="GAF"/>
    <property type="match status" value="1"/>
</dbReference>
<name>A0A815Z0C4_9BILA</name>
<dbReference type="SMART" id="SM00065">
    <property type="entry name" value="GAF"/>
    <property type="match status" value="1"/>
</dbReference>
<protein>
    <recommendedName>
        <fullName evidence="1">GAF domain-containing protein</fullName>
    </recommendedName>
</protein>
<dbReference type="InterPro" id="IPR003018">
    <property type="entry name" value="GAF"/>
</dbReference>
<reference evidence="2" key="1">
    <citation type="submission" date="2021-02" db="EMBL/GenBank/DDBJ databases">
        <authorList>
            <person name="Nowell W R."/>
        </authorList>
    </citation>
    <scope>NUCLEOTIDE SEQUENCE</scope>
</reference>
<organism evidence="2 3">
    <name type="scientific">Rotaria magnacalcarata</name>
    <dbReference type="NCBI Taxonomy" id="392030"/>
    <lineage>
        <taxon>Eukaryota</taxon>
        <taxon>Metazoa</taxon>
        <taxon>Spiralia</taxon>
        <taxon>Gnathifera</taxon>
        <taxon>Rotifera</taxon>
        <taxon>Eurotatoria</taxon>
        <taxon>Bdelloidea</taxon>
        <taxon>Philodinida</taxon>
        <taxon>Philodinidae</taxon>
        <taxon>Rotaria</taxon>
    </lineage>
</organism>
<dbReference type="Proteomes" id="UP000663834">
    <property type="component" value="Unassembled WGS sequence"/>
</dbReference>
<proteinExistence type="predicted"/>
<dbReference type="InterPro" id="IPR021848">
    <property type="entry name" value="HODM_asu-like"/>
</dbReference>
<evidence type="ECO:0000259" key="1">
    <source>
        <dbReference type="SMART" id="SM00065"/>
    </source>
</evidence>
<dbReference type="OrthoDB" id="5043642at2759"/>
<dbReference type="PANTHER" id="PTHR37285:SF5">
    <property type="entry name" value="SPORE WALL MATURATION PROTEIN DIT1"/>
    <property type="match status" value="1"/>
</dbReference>
<dbReference type="SUPFAM" id="SSF55781">
    <property type="entry name" value="GAF domain-like"/>
    <property type="match status" value="1"/>
</dbReference>
<dbReference type="EMBL" id="CAJNOW010010106">
    <property type="protein sequence ID" value="CAF1576386.1"/>
    <property type="molecule type" value="Genomic_DNA"/>
</dbReference>
<dbReference type="Pfam" id="PF05141">
    <property type="entry name" value="DIT1_PvcA"/>
    <property type="match status" value="1"/>
</dbReference>
<dbReference type="InterPro" id="IPR029016">
    <property type="entry name" value="GAF-like_dom_sf"/>
</dbReference>
<feature type="domain" description="GAF" evidence="1">
    <location>
        <begin position="18"/>
        <end position="162"/>
    </location>
</feature>
<dbReference type="AlphaFoldDB" id="A0A815Z0C4"/>
<dbReference type="Gene3D" id="3.30.450.40">
    <property type="match status" value="1"/>
</dbReference>
<evidence type="ECO:0000313" key="3">
    <source>
        <dbReference type="Proteomes" id="UP000663834"/>
    </source>
</evidence>
<dbReference type="InterPro" id="IPR007817">
    <property type="entry name" value="Isocyanide_synthase_DIT1"/>
</dbReference>
<dbReference type="PANTHER" id="PTHR37285">
    <property type="entry name" value="SPORE WALL MATURATION PROTEIN DIT1"/>
    <property type="match status" value="1"/>
</dbReference>
<comment type="caution">
    <text evidence="2">The sequence shown here is derived from an EMBL/GenBank/DDBJ whole genome shotgun (WGS) entry which is preliminary data.</text>
</comment>
<sequence>MDGSALELKPCSHPLLVTAHETVQNILEHVGKKAAVQRCSLFHIIESRWIVVEHQWPQGNDGQWFIFPTYLSHVRKDTAFVVTHDVLSNSSTDLEFFKVNGIASLLLVPIRNPKAPSIVIGFLSFTSNVPREWTPGDMVLLEMARDLVSATLCHPDIFINLDHEIAHLSATEVEARLSDEQHATVDRIVVLFEKMRRQSKIKDLWVSLGMSAFKYKLARFIISNQTIAMALPAFPFKSRNTNSNVIGTLPDMGEALALANLNSFALQVSEVYPPGCKILVKPFGTWTPVDFLAPIPPAYPNWSIETTNPLPYRPFKYGSDYFVTTGIRRLDWDDWIELDNQWIRYQNIKLARLFGERASRLCMTVPEACDAALETMESVSEYLVCRYPSLFQFKYSATQKQIQIKATGEVYRIHSDDPLKYAALLIQDDLALVIEGVDGQHYLIAGAIPLPGFWRLEDKFNMSLTEIHTTGNVSQFREKLQEGMERFFQKMTSVKAFVRYNYSIQTDGELTWSSSIGSEETFGRGRKDARSNPCIENIHFRSERQALRRLPRSGVILFTVRTYFLPIIDISQELSVP</sequence>
<accession>A0A815Z0C4</accession>
<evidence type="ECO:0000313" key="2">
    <source>
        <dbReference type="EMBL" id="CAF1576386.1"/>
    </source>
</evidence>